<dbReference type="PANTHER" id="PTHR47723">
    <property type="entry name" value="OS05G0353850 PROTEIN"/>
    <property type="match status" value="1"/>
</dbReference>
<gene>
    <name evidence="2" type="ORF">SO802_010279</name>
</gene>
<dbReference type="GO" id="GO:0004523">
    <property type="term" value="F:RNA-DNA hybrid ribonuclease activity"/>
    <property type="evidence" value="ECO:0007669"/>
    <property type="project" value="InterPro"/>
</dbReference>
<reference evidence="2 3" key="1">
    <citation type="submission" date="2024-01" db="EMBL/GenBank/DDBJ databases">
        <title>A telomere-to-telomere, gap-free genome of sweet tea (Lithocarpus litseifolius).</title>
        <authorList>
            <person name="Zhou J."/>
        </authorList>
    </citation>
    <scope>NUCLEOTIDE SEQUENCE [LARGE SCALE GENOMIC DNA]</scope>
    <source>
        <strain evidence="2">Zhou-2022a</strain>
        <tissue evidence="2">Leaf</tissue>
    </source>
</reference>
<sequence>MALLQGVLHAQELHLPRVILESDALAAIQAINNDKSTGSSSGHLIQEILQIRSSFESCTFQHICRDYSRVAHELAQHARRTESSHLWKGVTPPFISLLIQSDVL</sequence>
<dbReference type="Gene3D" id="3.30.420.10">
    <property type="entry name" value="Ribonuclease H-like superfamily/Ribonuclease H"/>
    <property type="match status" value="1"/>
</dbReference>
<dbReference type="InterPro" id="IPR002156">
    <property type="entry name" value="RNaseH_domain"/>
</dbReference>
<feature type="domain" description="RNase H type-1" evidence="1">
    <location>
        <begin position="1"/>
        <end position="78"/>
    </location>
</feature>
<dbReference type="InterPro" id="IPR012337">
    <property type="entry name" value="RNaseH-like_sf"/>
</dbReference>
<dbReference type="Proteomes" id="UP001459277">
    <property type="component" value="Unassembled WGS sequence"/>
</dbReference>
<proteinExistence type="predicted"/>
<comment type="caution">
    <text evidence="2">The sequence shown here is derived from an EMBL/GenBank/DDBJ whole genome shotgun (WGS) entry which is preliminary data.</text>
</comment>
<evidence type="ECO:0000313" key="3">
    <source>
        <dbReference type="Proteomes" id="UP001459277"/>
    </source>
</evidence>
<dbReference type="InterPro" id="IPR053151">
    <property type="entry name" value="RNase_H-like"/>
</dbReference>
<evidence type="ECO:0000259" key="1">
    <source>
        <dbReference type="Pfam" id="PF13456"/>
    </source>
</evidence>
<keyword evidence="3" id="KW-1185">Reference proteome</keyword>
<evidence type="ECO:0000313" key="2">
    <source>
        <dbReference type="EMBL" id="KAL0008777.1"/>
    </source>
</evidence>
<dbReference type="Pfam" id="PF13456">
    <property type="entry name" value="RVT_3"/>
    <property type="match status" value="1"/>
</dbReference>
<dbReference type="CDD" id="cd06222">
    <property type="entry name" value="RNase_H_like"/>
    <property type="match status" value="1"/>
</dbReference>
<dbReference type="PANTHER" id="PTHR47723:SF24">
    <property type="entry name" value="RNASE H TYPE-1 DOMAIN-CONTAINING PROTEIN"/>
    <property type="match status" value="1"/>
</dbReference>
<protein>
    <recommendedName>
        <fullName evidence="1">RNase H type-1 domain-containing protein</fullName>
    </recommendedName>
</protein>
<dbReference type="InterPro" id="IPR036397">
    <property type="entry name" value="RNaseH_sf"/>
</dbReference>
<dbReference type="EMBL" id="JAZDWU010000003">
    <property type="protein sequence ID" value="KAL0008777.1"/>
    <property type="molecule type" value="Genomic_DNA"/>
</dbReference>
<accession>A0AAW2DG22</accession>
<dbReference type="InterPro" id="IPR044730">
    <property type="entry name" value="RNase_H-like_dom_plant"/>
</dbReference>
<dbReference type="GO" id="GO:0003676">
    <property type="term" value="F:nucleic acid binding"/>
    <property type="evidence" value="ECO:0007669"/>
    <property type="project" value="InterPro"/>
</dbReference>
<dbReference type="SUPFAM" id="SSF53098">
    <property type="entry name" value="Ribonuclease H-like"/>
    <property type="match status" value="1"/>
</dbReference>
<name>A0AAW2DG22_9ROSI</name>
<dbReference type="AlphaFoldDB" id="A0AAW2DG22"/>
<organism evidence="2 3">
    <name type="scientific">Lithocarpus litseifolius</name>
    <dbReference type="NCBI Taxonomy" id="425828"/>
    <lineage>
        <taxon>Eukaryota</taxon>
        <taxon>Viridiplantae</taxon>
        <taxon>Streptophyta</taxon>
        <taxon>Embryophyta</taxon>
        <taxon>Tracheophyta</taxon>
        <taxon>Spermatophyta</taxon>
        <taxon>Magnoliopsida</taxon>
        <taxon>eudicotyledons</taxon>
        <taxon>Gunneridae</taxon>
        <taxon>Pentapetalae</taxon>
        <taxon>rosids</taxon>
        <taxon>fabids</taxon>
        <taxon>Fagales</taxon>
        <taxon>Fagaceae</taxon>
        <taxon>Lithocarpus</taxon>
    </lineage>
</organism>